<dbReference type="InterPro" id="IPR039532">
    <property type="entry name" value="TetR_C_Firmicutes"/>
</dbReference>
<dbReference type="PANTHER" id="PTHR43479">
    <property type="entry name" value="ACREF/ENVCD OPERON REPRESSOR-RELATED"/>
    <property type="match status" value="1"/>
</dbReference>
<keyword evidence="1 2" id="KW-0238">DNA-binding</keyword>
<feature type="domain" description="HTH tetR-type" evidence="3">
    <location>
        <begin position="13"/>
        <end position="73"/>
    </location>
</feature>
<proteinExistence type="predicted"/>
<dbReference type="PROSITE" id="PS50977">
    <property type="entry name" value="HTH_TETR_2"/>
    <property type="match status" value="1"/>
</dbReference>
<accession>A0A0M9BIV4</accession>
<keyword evidence="5" id="KW-1185">Reference proteome</keyword>
<evidence type="ECO:0000259" key="3">
    <source>
        <dbReference type="PROSITE" id="PS50977"/>
    </source>
</evidence>
<dbReference type="PANTHER" id="PTHR43479:SF7">
    <property type="entry name" value="TETR-FAMILY TRANSCRIPTIONAL REGULATOR"/>
    <property type="match status" value="1"/>
</dbReference>
<gene>
    <name evidence="4" type="ORF">AMS66_29185</name>
</gene>
<sequence length="202" mass="23587">MTEIPNSMDRRIKKSKAALKDALIHLMQKQSFKEISITDIVQLADLNRGTFYRHYQYKEDLFNEMIDDVIKDLVASFREPYQDMKLFRVSHMPSSAIKIFEHVHQHAQFYTLVVKSDAASNFQQMICEVLRNLALQDLTEIFPSHINQELLASYQSHAIFGMILEWIRQEFKHSPAYMADELFKIINFKPANAVVQPSHKAP</sequence>
<dbReference type="EMBL" id="LITU01000082">
    <property type="protein sequence ID" value="KOY13093.1"/>
    <property type="molecule type" value="Genomic_DNA"/>
</dbReference>
<dbReference type="Proteomes" id="UP000037688">
    <property type="component" value="Unassembled WGS sequence"/>
</dbReference>
<feature type="DNA-binding region" description="H-T-H motif" evidence="2">
    <location>
        <begin position="36"/>
        <end position="55"/>
    </location>
</feature>
<dbReference type="SUPFAM" id="SSF46689">
    <property type="entry name" value="Homeodomain-like"/>
    <property type="match status" value="1"/>
</dbReference>
<dbReference type="RefSeq" id="WP_053784108.1">
    <property type="nucleotide sequence ID" value="NZ_LITU01000082.1"/>
</dbReference>
<evidence type="ECO:0000313" key="5">
    <source>
        <dbReference type="Proteomes" id="UP000037688"/>
    </source>
</evidence>
<comment type="caution">
    <text evidence="4">The sequence shown here is derived from an EMBL/GenBank/DDBJ whole genome shotgun (WGS) entry which is preliminary data.</text>
</comment>
<evidence type="ECO:0000313" key="4">
    <source>
        <dbReference type="EMBL" id="KOY13093.1"/>
    </source>
</evidence>
<evidence type="ECO:0000256" key="1">
    <source>
        <dbReference type="ARBA" id="ARBA00023125"/>
    </source>
</evidence>
<dbReference type="Gene3D" id="1.10.357.10">
    <property type="entry name" value="Tetracycline Repressor, domain 2"/>
    <property type="match status" value="1"/>
</dbReference>
<organism evidence="4 5">
    <name type="scientific">Paenibacillus xylanivorans</name>
    <dbReference type="NCBI Taxonomy" id="1705561"/>
    <lineage>
        <taxon>Bacteria</taxon>
        <taxon>Bacillati</taxon>
        <taxon>Bacillota</taxon>
        <taxon>Bacilli</taxon>
        <taxon>Bacillales</taxon>
        <taxon>Paenibacillaceae</taxon>
        <taxon>Paenibacillus</taxon>
    </lineage>
</organism>
<dbReference type="OrthoDB" id="9810250at2"/>
<dbReference type="Pfam" id="PF00440">
    <property type="entry name" value="TetR_N"/>
    <property type="match status" value="1"/>
</dbReference>
<dbReference type="InterPro" id="IPR009057">
    <property type="entry name" value="Homeodomain-like_sf"/>
</dbReference>
<reference evidence="4 5" key="1">
    <citation type="submission" date="2015-08" db="EMBL/GenBank/DDBJ databases">
        <title>Draft genome sequence of cellulolytic and xylanolytic Paenibacillus sp. A59, isolated from a decaying forest soil from Patagonia, Argentina.</title>
        <authorList>
            <person name="Ghio S."/>
            <person name="Caceres A.M."/>
            <person name="Talia P."/>
            <person name="Grasso D."/>
            <person name="Campos E."/>
        </authorList>
    </citation>
    <scope>NUCLEOTIDE SEQUENCE [LARGE SCALE GENOMIC DNA]</scope>
    <source>
        <strain evidence="4 5">A59</strain>
    </source>
</reference>
<dbReference type="Pfam" id="PF14278">
    <property type="entry name" value="TetR_C_8"/>
    <property type="match status" value="1"/>
</dbReference>
<protein>
    <submittedName>
        <fullName evidence="4">TetR family transcriptional regulator</fullName>
    </submittedName>
</protein>
<evidence type="ECO:0000256" key="2">
    <source>
        <dbReference type="PROSITE-ProRule" id="PRU00335"/>
    </source>
</evidence>
<dbReference type="AlphaFoldDB" id="A0A0M9BIV4"/>
<dbReference type="PATRIC" id="fig|1705561.3.peg.6168"/>
<dbReference type="GO" id="GO:0003677">
    <property type="term" value="F:DNA binding"/>
    <property type="evidence" value="ECO:0007669"/>
    <property type="project" value="UniProtKB-UniRule"/>
</dbReference>
<dbReference type="InterPro" id="IPR050624">
    <property type="entry name" value="HTH-type_Tx_Regulator"/>
</dbReference>
<dbReference type="InterPro" id="IPR001647">
    <property type="entry name" value="HTH_TetR"/>
</dbReference>
<name>A0A0M9BIV4_9BACL</name>